<comment type="caution">
    <text evidence="4">The sequence shown here is derived from an EMBL/GenBank/DDBJ whole genome shotgun (WGS) entry which is preliminary data.</text>
</comment>
<evidence type="ECO:0000256" key="1">
    <source>
        <dbReference type="ARBA" id="ARBA00023118"/>
    </source>
</evidence>
<gene>
    <name evidence="4" type="ORF">ACFO4R_03200</name>
</gene>
<reference evidence="5" key="1">
    <citation type="journal article" date="2019" name="Int. J. Syst. Evol. Microbiol.">
        <title>The Global Catalogue of Microorganisms (GCM) 10K type strain sequencing project: providing services to taxonomists for standard genome sequencing and annotation.</title>
        <authorList>
            <consortium name="The Broad Institute Genomics Platform"/>
            <consortium name="The Broad Institute Genome Sequencing Center for Infectious Disease"/>
            <person name="Wu L."/>
            <person name="Ma J."/>
        </authorList>
    </citation>
    <scope>NUCLEOTIDE SEQUENCE [LARGE SCALE GENOMIC DNA]</scope>
    <source>
        <strain evidence="5">CCUG 46385</strain>
    </source>
</reference>
<accession>A0ABV9QID3</accession>
<evidence type="ECO:0000313" key="5">
    <source>
        <dbReference type="Proteomes" id="UP001595916"/>
    </source>
</evidence>
<name>A0ABV9QID3_9FIRM</name>
<keyword evidence="1" id="KW-0051">Antiviral defense</keyword>
<organism evidence="4 5">
    <name type="scientific">Filifactor villosus</name>
    <dbReference type="NCBI Taxonomy" id="29374"/>
    <lineage>
        <taxon>Bacteria</taxon>
        <taxon>Bacillati</taxon>
        <taxon>Bacillota</taxon>
        <taxon>Clostridia</taxon>
        <taxon>Peptostreptococcales</taxon>
        <taxon>Filifactoraceae</taxon>
        <taxon>Filifactor</taxon>
    </lineage>
</organism>
<dbReference type="NCBIfam" id="TIGR03986">
    <property type="entry name" value="TIGR03986 family CRISPR-associated RAMP protein"/>
    <property type="match status" value="1"/>
</dbReference>
<keyword evidence="5" id="KW-1185">Reference proteome</keyword>
<protein>
    <submittedName>
        <fullName evidence="4">TIGR03986 family CRISPR-associated RAMP protein</fullName>
    </submittedName>
</protein>
<feature type="region of interest" description="Disordered" evidence="2">
    <location>
        <begin position="1"/>
        <end position="40"/>
    </location>
</feature>
<feature type="domain" description="CRISPR type III-associated protein" evidence="3">
    <location>
        <begin position="92"/>
        <end position="215"/>
    </location>
</feature>
<feature type="compositionally biased region" description="Basic residues" evidence="2">
    <location>
        <begin position="1"/>
        <end position="12"/>
    </location>
</feature>
<dbReference type="Pfam" id="PF03787">
    <property type="entry name" value="RAMPs"/>
    <property type="match status" value="1"/>
</dbReference>
<proteinExistence type="predicted"/>
<dbReference type="InterPro" id="IPR005537">
    <property type="entry name" value="RAMP_III_fam"/>
</dbReference>
<dbReference type="Proteomes" id="UP001595916">
    <property type="component" value="Unassembled WGS sequence"/>
</dbReference>
<evidence type="ECO:0000313" key="4">
    <source>
        <dbReference type="EMBL" id="MFC4804080.1"/>
    </source>
</evidence>
<dbReference type="InterPro" id="IPR023825">
    <property type="entry name" value="CRISPR-assoc_RAMP_BGP1436"/>
</dbReference>
<sequence length="688" mass="78661">MGKNKKKGKHHAGYGANQNRANTGGQRRDAGAGHGGGRVPVATSAETHFINPYTFVPIEDKEPSRKKFLRGDGEFQGEISEAKLSGYLECSLEVKSPLFIPNTNKRFKLFGTMFDNNDKKDRIFFDEFFSYDDMYGCEVGSKFGEEYPKYAPKYPRIPGSEIKGVVRNIYEQLTNSCLCVIDEENLPYKRTSKPKKAGILDVNAGVLYQAERLMLNTTGRTTFGKSVGRTTYKTGELVYVRPTAATYITINNGRRVDTGTKGVDDIRRTPAPGYQKGYVLIGEKFGRKKHHDSVLIFKALGGRLIGERDFKKDDMNRFEEVLKRYQDPSHKEYADIYKGKKNETVTDPYLPVFYSCVRDGANTVYYLSPAMITKEVFDKTISKLLEENHFKHQPCDGSGGWCPACRLFGMVGKGEGSSDALASRLRFTDTEVIEGAEFEVPRFLPILGTPQYSSTEFYLQKPDGDPQIWNYDYRIDVQGRNRVETSYEAKLKGRKVYWLGKKEDIGMIPIPKENVRTRVREQKLNMTSAVRCLTKGSTKFKVYFEDVTKEELSALIFCLNLEEESFHRIGRGKPYGMGAVKIKVDEAKAVKYRLEEATINRVEEDIKLEDYKPNSSYDNAKEYILRYSKELEKGESKLLSYPRITDVKKPEIFRWFTKNRGTVGREKIEQTLPDILDENQKLKKYQEE</sequence>
<evidence type="ECO:0000256" key="2">
    <source>
        <dbReference type="SAM" id="MobiDB-lite"/>
    </source>
</evidence>
<dbReference type="RefSeq" id="WP_379787567.1">
    <property type="nucleotide sequence ID" value="NZ_JBHSHL010000013.1"/>
</dbReference>
<evidence type="ECO:0000259" key="3">
    <source>
        <dbReference type="Pfam" id="PF03787"/>
    </source>
</evidence>
<dbReference type="EMBL" id="JBHSHL010000013">
    <property type="protein sequence ID" value="MFC4804080.1"/>
    <property type="molecule type" value="Genomic_DNA"/>
</dbReference>